<reference evidence="7" key="1">
    <citation type="journal article" name="DNA Res.">
        <title>The physiological potential of anammox bacteria as revealed by their core genome structure.</title>
        <authorList>
            <person name="Okubo T."/>
            <person name="Toyoda A."/>
            <person name="Fukuhara K."/>
            <person name="Uchiyama I."/>
            <person name="Harigaya Y."/>
            <person name="Kuroiwa M."/>
            <person name="Suzuki T."/>
            <person name="Murakami Y."/>
            <person name="Suwa Y."/>
            <person name="Takami H."/>
        </authorList>
    </citation>
    <scope>NUCLEOTIDE SEQUENCE</scope>
    <source>
        <strain evidence="7">317325-3</strain>
    </source>
</reference>
<feature type="transmembrane region" description="Helical" evidence="6">
    <location>
        <begin position="155"/>
        <end position="178"/>
    </location>
</feature>
<feature type="transmembrane region" description="Helical" evidence="6">
    <location>
        <begin position="122"/>
        <end position="143"/>
    </location>
</feature>
<evidence type="ECO:0000256" key="5">
    <source>
        <dbReference type="ARBA" id="ARBA00023136"/>
    </source>
</evidence>
<dbReference type="Proteomes" id="UP000662914">
    <property type="component" value="Chromosome"/>
</dbReference>
<feature type="transmembrane region" description="Helical" evidence="6">
    <location>
        <begin position="310"/>
        <end position="334"/>
    </location>
</feature>
<evidence type="ECO:0000256" key="6">
    <source>
        <dbReference type="SAM" id="Phobius"/>
    </source>
</evidence>
<accession>A0A809RTL7</accession>
<feature type="transmembrane region" description="Helical" evidence="6">
    <location>
        <begin position="346"/>
        <end position="367"/>
    </location>
</feature>
<feature type="transmembrane region" description="Helical" evidence="6">
    <location>
        <begin position="88"/>
        <end position="113"/>
    </location>
</feature>
<proteinExistence type="predicted"/>
<evidence type="ECO:0000256" key="4">
    <source>
        <dbReference type="ARBA" id="ARBA00022989"/>
    </source>
</evidence>
<evidence type="ECO:0000313" key="8">
    <source>
        <dbReference type="Proteomes" id="UP000662914"/>
    </source>
</evidence>
<feature type="transmembrane region" description="Helical" evidence="6">
    <location>
        <begin position="34"/>
        <end position="51"/>
    </location>
</feature>
<dbReference type="AlphaFoldDB" id="A0A809RTL7"/>
<dbReference type="Pfam" id="PF01943">
    <property type="entry name" value="Polysacc_synt"/>
    <property type="match status" value="1"/>
</dbReference>
<evidence type="ECO:0000256" key="3">
    <source>
        <dbReference type="ARBA" id="ARBA00022692"/>
    </source>
</evidence>
<evidence type="ECO:0000313" key="7">
    <source>
        <dbReference type="EMBL" id="BBO19546.1"/>
    </source>
</evidence>
<keyword evidence="2" id="KW-1003">Cell membrane</keyword>
<organism evidence="7 8">
    <name type="scientific">Candidatus Desulfobacillus denitrificans</name>
    <dbReference type="NCBI Taxonomy" id="2608985"/>
    <lineage>
        <taxon>Bacteria</taxon>
        <taxon>Pseudomonadati</taxon>
        <taxon>Pseudomonadota</taxon>
        <taxon>Betaproteobacteria</taxon>
        <taxon>Candidatus Desulfobacillus</taxon>
    </lineage>
</organism>
<evidence type="ECO:0000256" key="1">
    <source>
        <dbReference type="ARBA" id="ARBA00004651"/>
    </source>
</evidence>
<feature type="transmembrane region" description="Helical" evidence="6">
    <location>
        <begin position="185"/>
        <end position="209"/>
    </location>
</feature>
<feature type="transmembrane region" description="Helical" evidence="6">
    <location>
        <begin position="262"/>
        <end position="280"/>
    </location>
</feature>
<dbReference type="PANTHER" id="PTHR30250">
    <property type="entry name" value="PST FAMILY PREDICTED COLANIC ACID TRANSPORTER"/>
    <property type="match status" value="1"/>
</dbReference>
<comment type="subcellular location">
    <subcellularLocation>
        <location evidence="1">Cell membrane</location>
        <topology evidence="1">Multi-pass membrane protein</topology>
    </subcellularLocation>
</comment>
<name>A0A809RTL7_9PROT</name>
<keyword evidence="5 6" id="KW-0472">Membrane</keyword>
<dbReference type="EMBL" id="AP021857">
    <property type="protein sequence ID" value="BBO19546.1"/>
    <property type="molecule type" value="Genomic_DNA"/>
</dbReference>
<dbReference type="PANTHER" id="PTHR30250:SF26">
    <property type="entry name" value="PSMA PROTEIN"/>
    <property type="match status" value="1"/>
</dbReference>
<dbReference type="InterPro" id="IPR002797">
    <property type="entry name" value="Polysacc_synth"/>
</dbReference>
<feature type="transmembrane region" description="Helical" evidence="6">
    <location>
        <begin position="387"/>
        <end position="413"/>
    </location>
</feature>
<feature type="transmembrane region" description="Helical" evidence="6">
    <location>
        <begin position="6"/>
        <end position="27"/>
    </location>
</feature>
<dbReference type="InterPro" id="IPR050833">
    <property type="entry name" value="Poly_Biosynth_Transport"/>
</dbReference>
<evidence type="ECO:0000256" key="2">
    <source>
        <dbReference type="ARBA" id="ARBA00022475"/>
    </source>
</evidence>
<sequence length="420" mass="45925">MRRNLIAAYSGLFLNMLVPLIVTPFVLRALGTEAYGLIGIGLMLQSILTFLEAGLSASLSRAFAEKTAKPDDAGNLSGMHDLLRTLEYFYAILVGLVCLLVFLASPFIARYWITDHSLPYDMVWQCIALIGLMIGFRFFVSLYGGGLAGLQRQVVLNAVSMTMTVVANVGAIAVLFRLSSDPRAFFAWLAVSGALTALVLRWTLLAISLTAPAAPARFDWAQWQSIRRFSVGISSLMVTSLAVTQADKLLLSRLLPLRDFGFYSIASNVANLVQLMTFPVQTTYYPRMTQCQAKGDAQALTDIYRFASRLVSLLVFPIGFTLALFSHDVLLLWLRDAQVAGAVHTILSLLVVGTTLLTSLMMMPYAMTLAHADTRITLRMHMGLLCIQVPAVIFAAINFGAVGAASFWCALFVSVRPRPS</sequence>
<gene>
    <name evidence="7" type="ORF">DSYM_02450</name>
</gene>
<protein>
    <submittedName>
        <fullName evidence="7">Polysaccharide biosynthesis protein</fullName>
    </submittedName>
</protein>
<dbReference type="KEGG" id="ddz:DSYM_02450"/>
<dbReference type="GO" id="GO:0005886">
    <property type="term" value="C:plasma membrane"/>
    <property type="evidence" value="ECO:0007669"/>
    <property type="project" value="UniProtKB-SubCell"/>
</dbReference>
<feature type="transmembrane region" description="Helical" evidence="6">
    <location>
        <begin position="229"/>
        <end position="250"/>
    </location>
</feature>
<keyword evidence="3 6" id="KW-0812">Transmembrane</keyword>
<keyword evidence="4 6" id="KW-1133">Transmembrane helix</keyword>